<reference evidence="2 3" key="1">
    <citation type="submission" date="2024-07" db="EMBL/GenBank/DDBJ databases">
        <title>Section-level genome sequencing and comparative genomics of Aspergillus sections Usti and Cavernicolus.</title>
        <authorList>
            <consortium name="Lawrence Berkeley National Laboratory"/>
            <person name="Nybo J.L."/>
            <person name="Vesth T.C."/>
            <person name="Theobald S."/>
            <person name="Frisvad J.C."/>
            <person name="Larsen T.O."/>
            <person name="Kjaerboelling I."/>
            <person name="Rothschild-Mancinelli K."/>
            <person name="Lyhne E.K."/>
            <person name="Kogle M.E."/>
            <person name="Barry K."/>
            <person name="Clum A."/>
            <person name="Na H."/>
            <person name="Ledsgaard L."/>
            <person name="Lin J."/>
            <person name="Lipzen A."/>
            <person name="Kuo A."/>
            <person name="Riley R."/>
            <person name="Mondo S."/>
            <person name="Labutti K."/>
            <person name="Haridas S."/>
            <person name="Pangalinan J."/>
            <person name="Salamov A.A."/>
            <person name="Simmons B.A."/>
            <person name="Magnuson J.K."/>
            <person name="Chen J."/>
            <person name="Drula E."/>
            <person name="Henrissat B."/>
            <person name="Wiebenga A."/>
            <person name="Lubbers R.J."/>
            <person name="Gomes A.C."/>
            <person name="Makela M.R."/>
            <person name="Stajich J."/>
            <person name="Grigoriev I.V."/>
            <person name="Mortensen U.H."/>
            <person name="De Vries R.P."/>
            <person name="Baker S.E."/>
            <person name="Andersen M.R."/>
        </authorList>
    </citation>
    <scope>NUCLEOTIDE SEQUENCE [LARGE SCALE GENOMIC DNA]</scope>
    <source>
        <strain evidence="2 3">CBS 123904</strain>
    </source>
</reference>
<organism evidence="2 3">
    <name type="scientific">Aspergillus pseudoustus</name>
    <dbReference type="NCBI Taxonomy" id="1810923"/>
    <lineage>
        <taxon>Eukaryota</taxon>
        <taxon>Fungi</taxon>
        <taxon>Dikarya</taxon>
        <taxon>Ascomycota</taxon>
        <taxon>Pezizomycotina</taxon>
        <taxon>Eurotiomycetes</taxon>
        <taxon>Eurotiomycetidae</taxon>
        <taxon>Eurotiales</taxon>
        <taxon>Aspergillaceae</taxon>
        <taxon>Aspergillus</taxon>
        <taxon>Aspergillus subgen. Nidulantes</taxon>
    </lineage>
</organism>
<evidence type="ECO:0000313" key="2">
    <source>
        <dbReference type="EMBL" id="KAL2856044.1"/>
    </source>
</evidence>
<accession>A0ABR4KUT3</accession>
<evidence type="ECO:0000256" key="1">
    <source>
        <dbReference type="SAM" id="Phobius"/>
    </source>
</evidence>
<keyword evidence="1" id="KW-0472">Membrane</keyword>
<sequence length="82" mass="9206">MTRSKGRSASACYYRSRIVKCSGGLYVICIGIPMALMVGRTEQPGSTKCQSTQRPHIHQRAVRLFTVSEDDLHKLESEINHL</sequence>
<feature type="transmembrane region" description="Helical" evidence="1">
    <location>
        <begin position="21"/>
        <end position="39"/>
    </location>
</feature>
<feature type="non-terminal residue" evidence="2">
    <location>
        <position position="82"/>
    </location>
</feature>
<name>A0ABR4KUT3_9EURO</name>
<keyword evidence="1" id="KW-0812">Transmembrane</keyword>
<dbReference type="EMBL" id="JBFXLU010000008">
    <property type="protein sequence ID" value="KAL2856044.1"/>
    <property type="molecule type" value="Genomic_DNA"/>
</dbReference>
<evidence type="ECO:0000313" key="3">
    <source>
        <dbReference type="Proteomes" id="UP001610446"/>
    </source>
</evidence>
<gene>
    <name evidence="2" type="ORF">BJY01DRAFT_203726</name>
</gene>
<proteinExistence type="predicted"/>
<keyword evidence="3" id="KW-1185">Reference proteome</keyword>
<comment type="caution">
    <text evidence="2">The sequence shown here is derived from an EMBL/GenBank/DDBJ whole genome shotgun (WGS) entry which is preliminary data.</text>
</comment>
<keyword evidence="1" id="KW-1133">Transmembrane helix</keyword>
<dbReference type="Proteomes" id="UP001610446">
    <property type="component" value="Unassembled WGS sequence"/>
</dbReference>
<protein>
    <submittedName>
        <fullName evidence="2">Uncharacterized protein</fullName>
    </submittedName>
</protein>